<proteinExistence type="predicted"/>
<keyword evidence="3" id="KW-1185">Reference proteome</keyword>
<gene>
    <name evidence="2" type="ORF">ACFPM8_08490</name>
</gene>
<name>A0ABW0M8W8_9BURK</name>
<sequence length="84" mass="9655">MKLNEKLNAVSSKETLAMFVQDLRQNLLTSPDEWESTRLESFLEALSAWITDMDGYYINQGILPPEQPTWKTVAEMLLAAKTYE</sequence>
<reference evidence="3" key="1">
    <citation type="journal article" date="2019" name="Int. J. Syst. Evol. Microbiol.">
        <title>The Global Catalogue of Microorganisms (GCM) 10K type strain sequencing project: providing services to taxonomists for standard genome sequencing and annotation.</title>
        <authorList>
            <consortium name="The Broad Institute Genomics Platform"/>
            <consortium name="The Broad Institute Genome Sequencing Center for Infectious Disease"/>
            <person name="Wu L."/>
            <person name="Ma J."/>
        </authorList>
    </citation>
    <scope>NUCLEOTIDE SEQUENCE [LARGE SCALE GENOMIC DNA]</scope>
    <source>
        <strain evidence="3">JCM 17066</strain>
    </source>
</reference>
<dbReference type="EMBL" id="JBHSMT010000013">
    <property type="protein sequence ID" value="MFC5473996.1"/>
    <property type="molecule type" value="Genomic_DNA"/>
</dbReference>
<dbReference type="Proteomes" id="UP001596045">
    <property type="component" value="Unassembled WGS sequence"/>
</dbReference>
<accession>A0ABW0M8W8</accession>
<dbReference type="RefSeq" id="WP_378997034.1">
    <property type="nucleotide sequence ID" value="NZ_JBHSMT010000013.1"/>
</dbReference>
<feature type="domain" description="DUF7660" evidence="1">
    <location>
        <begin position="12"/>
        <end position="84"/>
    </location>
</feature>
<organism evidence="2 3">
    <name type="scientific">Paraherbaspirillum soli</name>
    <dbReference type="NCBI Taxonomy" id="631222"/>
    <lineage>
        <taxon>Bacteria</taxon>
        <taxon>Pseudomonadati</taxon>
        <taxon>Pseudomonadota</taxon>
        <taxon>Betaproteobacteria</taxon>
        <taxon>Burkholderiales</taxon>
        <taxon>Oxalobacteraceae</taxon>
        <taxon>Paraherbaspirillum</taxon>
    </lineage>
</organism>
<evidence type="ECO:0000313" key="2">
    <source>
        <dbReference type="EMBL" id="MFC5473996.1"/>
    </source>
</evidence>
<comment type="caution">
    <text evidence="2">The sequence shown here is derived from an EMBL/GenBank/DDBJ whole genome shotgun (WGS) entry which is preliminary data.</text>
</comment>
<dbReference type="InterPro" id="IPR056077">
    <property type="entry name" value="DUF7660"/>
</dbReference>
<evidence type="ECO:0000259" key="1">
    <source>
        <dbReference type="Pfam" id="PF24693"/>
    </source>
</evidence>
<evidence type="ECO:0000313" key="3">
    <source>
        <dbReference type="Proteomes" id="UP001596045"/>
    </source>
</evidence>
<dbReference type="Pfam" id="PF24693">
    <property type="entry name" value="DUF7660"/>
    <property type="match status" value="1"/>
</dbReference>
<protein>
    <recommendedName>
        <fullName evidence="1">DUF7660 domain-containing protein</fullName>
    </recommendedName>
</protein>